<dbReference type="EMBL" id="JAPFFF010000005">
    <property type="protein sequence ID" value="KAK8890100.1"/>
    <property type="molecule type" value="Genomic_DNA"/>
</dbReference>
<dbReference type="InterPro" id="IPR029060">
    <property type="entry name" value="PIN-like_dom_sf"/>
</dbReference>
<dbReference type="PANTHER" id="PTHR15665:SF1">
    <property type="entry name" value="PROTEIN ASTEROID HOMOLOG 1"/>
    <property type="match status" value="1"/>
</dbReference>
<accession>A0ABR2KG53</accession>
<evidence type="ECO:0000313" key="3">
    <source>
        <dbReference type="EMBL" id="KAK8890100.1"/>
    </source>
</evidence>
<comment type="caution">
    <text evidence="3">The sequence shown here is derived from an EMBL/GenBank/DDBJ whole genome shotgun (WGS) entry which is preliminary data.</text>
</comment>
<evidence type="ECO:0000313" key="4">
    <source>
        <dbReference type="Proteomes" id="UP001470230"/>
    </source>
</evidence>
<feature type="region of interest" description="Disordered" evidence="2">
    <location>
        <begin position="664"/>
        <end position="789"/>
    </location>
</feature>
<gene>
    <name evidence="3" type="ORF">M9Y10_034860</name>
</gene>
<evidence type="ECO:0000256" key="1">
    <source>
        <dbReference type="ARBA" id="ARBA00007398"/>
    </source>
</evidence>
<dbReference type="InterPro" id="IPR026832">
    <property type="entry name" value="Asteroid"/>
</dbReference>
<keyword evidence="4" id="KW-1185">Reference proteome</keyword>
<evidence type="ECO:0008006" key="5">
    <source>
        <dbReference type="Google" id="ProtNLM"/>
    </source>
</evidence>
<dbReference type="SUPFAM" id="SSF88723">
    <property type="entry name" value="PIN domain-like"/>
    <property type="match status" value="1"/>
</dbReference>
<organism evidence="3 4">
    <name type="scientific">Tritrichomonas musculus</name>
    <dbReference type="NCBI Taxonomy" id="1915356"/>
    <lineage>
        <taxon>Eukaryota</taxon>
        <taxon>Metamonada</taxon>
        <taxon>Parabasalia</taxon>
        <taxon>Tritrichomonadida</taxon>
        <taxon>Tritrichomonadidae</taxon>
        <taxon>Tritrichomonas</taxon>
    </lineage>
</organism>
<sequence>MVRGLTVGILHNDSQEKPEITVDQLPRKGANPRVIIDGVSLAYQVLTPESKDHSWEFLNGGNYKQYSTKVLEFVELLKHYALEVVIVFPLAEGTPPISEQSTSRWNQKAVEKLRRVQRARNLLEKGTSTSRTLQEVLPPFIISEITETLKSAKYEVIFTRNNVTRFASKYVFSGKADAVIGQNSDYLIFKGVNYIPLDSIYKNTEQILCFDLLSHDIAAKLIKLEDPNKMFELSVLLGNPFTEPFVVSKYPIFQCLHIKLNPKYPAALVNGIVAFLNNPEFISIEESSPIKEMVQADAEFKQAIDHSREFFNIESELDPEGDSDVVKETCEGKLPLWAPAVFENGDFWYDPVVDDYEHEVKTASITEPLRKFFYSILKRDKVVEHIPAKDSIDTKEVTAEAGFPDYKKLWGMKAKKAKNLEKTYQNIARCLFPSDHKFPDKEPLEKLGEPFITIGLTLRYIVSVCFTDNQASNTLLPENGPEDLKKLKVVGAPPLDLFELKSLAALALILNSGVSSKFSAPSFKPKLRRIKVTAYYQAVIQHLMWLQQLMGVEYKVERFKPSRLYDGEIFAAIYESMGEINSDKFLQYFDDESASKIAKAAEEKLPVFLNAVLAPFPKDIFEAFVSTPRYIASNVFDETKPVQQEVIVVQSKFAGLLNSDDDDEFLEEEDDGMGNSVGAQPLPPQPAPAPAPAASAPPPPPPRKQQKKPAKVEDDDDDMEAFLMAQAAKNASAGGPPKPKTVQQQKPQQKKKPHVRKLEGGMTINNPTFNKESKQEFKRQLKQQGYDYN</sequence>
<evidence type="ECO:0000256" key="2">
    <source>
        <dbReference type="SAM" id="MobiDB-lite"/>
    </source>
</evidence>
<protein>
    <recommendedName>
        <fullName evidence="5">XPG N-terminal domain containing protein</fullName>
    </recommendedName>
</protein>
<proteinExistence type="inferred from homology"/>
<reference evidence="3 4" key="1">
    <citation type="submission" date="2024-04" db="EMBL/GenBank/DDBJ databases">
        <title>Tritrichomonas musculus Genome.</title>
        <authorList>
            <person name="Alves-Ferreira E."/>
            <person name="Grigg M."/>
            <person name="Lorenzi H."/>
            <person name="Galac M."/>
        </authorList>
    </citation>
    <scope>NUCLEOTIDE SEQUENCE [LARGE SCALE GENOMIC DNA]</scope>
    <source>
        <strain evidence="3 4">EAF2021</strain>
    </source>
</reference>
<feature type="compositionally biased region" description="Pro residues" evidence="2">
    <location>
        <begin position="681"/>
        <end position="703"/>
    </location>
</feature>
<dbReference type="Proteomes" id="UP001470230">
    <property type="component" value="Unassembled WGS sequence"/>
</dbReference>
<name>A0ABR2KG53_9EUKA</name>
<dbReference type="Gene3D" id="3.40.50.1010">
    <property type="entry name" value="5'-nuclease"/>
    <property type="match status" value="1"/>
</dbReference>
<dbReference type="PANTHER" id="PTHR15665">
    <property type="entry name" value="ASTEROID PROTEIN"/>
    <property type="match status" value="1"/>
</dbReference>
<comment type="similarity">
    <text evidence="1">Belongs to the asteroid family.</text>
</comment>